<organism evidence="10 11">
    <name type="scientific">Ceratina calcarata</name>
    <dbReference type="NCBI Taxonomy" id="156304"/>
    <lineage>
        <taxon>Eukaryota</taxon>
        <taxon>Metazoa</taxon>
        <taxon>Ecdysozoa</taxon>
        <taxon>Arthropoda</taxon>
        <taxon>Hexapoda</taxon>
        <taxon>Insecta</taxon>
        <taxon>Pterygota</taxon>
        <taxon>Neoptera</taxon>
        <taxon>Endopterygota</taxon>
        <taxon>Hymenoptera</taxon>
        <taxon>Apocrita</taxon>
        <taxon>Aculeata</taxon>
        <taxon>Apoidea</taxon>
        <taxon>Anthophila</taxon>
        <taxon>Apidae</taxon>
        <taxon>Ceratina</taxon>
        <taxon>Zadontomerus</taxon>
    </lineage>
</organism>
<dbReference type="GO" id="GO:0000139">
    <property type="term" value="C:Golgi membrane"/>
    <property type="evidence" value="ECO:0007669"/>
    <property type="project" value="UniProtKB-SubCell"/>
</dbReference>
<evidence type="ECO:0000256" key="5">
    <source>
        <dbReference type="ARBA" id="ARBA00022968"/>
    </source>
</evidence>
<proteinExistence type="predicted"/>
<keyword evidence="3" id="KW-0963">Cytoplasm</keyword>
<dbReference type="AlphaFoldDB" id="A0AAJ7WB71"/>
<dbReference type="KEGG" id="ccal:108624689"/>
<comment type="subcellular location">
    <subcellularLocation>
        <location evidence="2">Cytoplasm</location>
    </subcellularLocation>
    <subcellularLocation>
        <location evidence="1">Golgi apparatus membrane</location>
        <topology evidence="1">Single-pass type II membrane protein</topology>
    </subcellularLocation>
</comment>
<keyword evidence="7" id="KW-0333">Golgi apparatus</keyword>
<evidence type="ECO:0000256" key="8">
    <source>
        <dbReference type="ARBA" id="ARBA00023136"/>
    </source>
</evidence>
<evidence type="ECO:0000313" key="11">
    <source>
        <dbReference type="RefSeq" id="XP_026669084.1"/>
    </source>
</evidence>
<feature type="transmembrane region" description="Helical" evidence="9">
    <location>
        <begin position="49"/>
        <end position="70"/>
    </location>
</feature>
<gene>
    <name evidence="11" type="primary">LOC108624689</name>
</gene>
<keyword evidence="6 9" id="KW-1133">Transmembrane helix</keyword>
<dbReference type="Proteomes" id="UP000694925">
    <property type="component" value="Unplaced"/>
</dbReference>
<dbReference type="RefSeq" id="XP_026669084.1">
    <property type="nucleotide sequence ID" value="XM_026813283.1"/>
</dbReference>
<evidence type="ECO:0000313" key="10">
    <source>
        <dbReference type="Proteomes" id="UP000694925"/>
    </source>
</evidence>
<keyword evidence="8 9" id="KW-0472">Membrane</keyword>
<accession>A0AAJ7WB71</accession>
<name>A0AAJ7WB71_9HYME</name>
<sequence length="337" mass="39443">MVNIEDYEKELKEMCEKARGAGFSQSQVDEALNHSFAIVQKRNRNNSYWIKYMLFASFLMFLCLFVGIGYDRKYLMTTVQRNLQNFIYPGLKLWRILALSVIHNYPSLSELYDEWCLIENPLFYVNEMDCGPCSIVNFVPDLMNHSISRSFDPGIPYCKTEDFTELQMNDIRRLIQENQGVFERNAHKVVSNNRTYRTINDLMQMGDSSMERRNHIGWRINRMEPARIVRELFPRPRETPLWFEQSIERFILFDEAESPAYSLPATECANVMVRVAAGTRLIRIIASPECHSSCEPKTVLLSPGKILWYNWWYWRPVSLPGGVDPMSLTITYIASFC</sequence>
<protein>
    <submittedName>
        <fullName evidence="11">Uncharacterized protein LOC108624689</fullName>
    </submittedName>
</protein>
<reference evidence="11" key="1">
    <citation type="submission" date="2025-08" db="UniProtKB">
        <authorList>
            <consortium name="RefSeq"/>
        </authorList>
    </citation>
    <scope>IDENTIFICATION</scope>
    <source>
        <tissue evidence="11">Whole body</tissue>
    </source>
</reference>
<dbReference type="PANTHER" id="PTHR35259:SF1">
    <property type="entry name" value="BOMBESIN RECEPTOR-ACTIVATED PROTEIN C6ORF89"/>
    <property type="match status" value="1"/>
</dbReference>
<keyword evidence="4 9" id="KW-0812">Transmembrane</keyword>
<dbReference type="InterPro" id="IPR038757">
    <property type="entry name" value="BRAP"/>
</dbReference>
<keyword evidence="5" id="KW-0735">Signal-anchor</keyword>
<dbReference type="PANTHER" id="PTHR35259">
    <property type="entry name" value="BOMBESIN RECEPTOR-ACTIVATED PROTEIN C6ORF89"/>
    <property type="match status" value="1"/>
</dbReference>
<evidence type="ECO:0000256" key="6">
    <source>
        <dbReference type="ARBA" id="ARBA00022989"/>
    </source>
</evidence>
<evidence type="ECO:0000256" key="1">
    <source>
        <dbReference type="ARBA" id="ARBA00004323"/>
    </source>
</evidence>
<evidence type="ECO:0000256" key="2">
    <source>
        <dbReference type="ARBA" id="ARBA00004496"/>
    </source>
</evidence>
<evidence type="ECO:0000256" key="4">
    <source>
        <dbReference type="ARBA" id="ARBA00022692"/>
    </source>
</evidence>
<evidence type="ECO:0000256" key="9">
    <source>
        <dbReference type="SAM" id="Phobius"/>
    </source>
</evidence>
<dbReference type="GeneID" id="108624689"/>
<keyword evidence="10" id="KW-1185">Reference proteome</keyword>
<evidence type="ECO:0000256" key="7">
    <source>
        <dbReference type="ARBA" id="ARBA00023034"/>
    </source>
</evidence>
<evidence type="ECO:0000256" key="3">
    <source>
        <dbReference type="ARBA" id="ARBA00022490"/>
    </source>
</evidence>